<dbReference type="RefSeq" id="XP_064767800.1">
    <property type="nucleotide sequence ID" value="XM_064914784.1"/>
</dbReference>
<proteinExistence type="predicted"/>
<name>A0ABR1F4N3_9ASCO</name>
<organism evidence="1 2">
    <name type="scientific">Myxozyma melibiosi</name>
    <dbReference type="NCBI Taxonomy" id="54550"/>
    <lineage>
        <taxon>Eukaryota</taxon>
        <taxon>Fungi</taxon>
        <taxon>Dikarya</taxon>
        <taxon>Ascomycota</taxon>
        <taxon>Saccharomycotina</taxon>
        <taxon>Lipomycetes</taxon>
        <taxon>Lipomycetales</taxon>
        <taxon>Lipomycetaceae</taxon>
        <taxon>Myxozyma</taxon>
    </lineage>
</organism>
<dbReference type="EMBL" id="JBBJBU010000007">
    <property type="protein sequence ID" value="KAK7204767.1"/>
    <property type="molecule type" value="Genomic_DNA"/>
</dbReference>
<protein>
    <submittedName>
        <fullName evidence="1">Uncharacterized protein</fullName>
    </submittedName>
</protein>
<keyword evidence="2" id="KW-1185">Reference proteome</keyword>
<sequence length="333" mass="37484">MKPEENVGRGRDRGSDLYVREHIARGEGVPWTVGDPVFFADDVTDDDTKLRMFAGGLTGRATQWFARNFLEGGKFKDSETQTYDAVVKRFILEFPPRDDIIAIQQRYRGQEARVSELLIDSWLILSACFASNEVEDDAVKIGLLKAGVVSNWDGWDKIPRDSLPTYDEAVRLFREEFSDPENHPMKDLAFYDEFCSLTQTGALRPHIDHFLALCDRMPEYSEQLAISRFVTSLKPELRSAVKGFKMETVDEAIRAAVIADDALRLSLPSKLSLAQVPAVIIAFDDAVQARGTTDYQAHADMLDIVSIQHESDSEVTDVEEGLVRSITSRDLEE</sequence>
<comment type="caution">
    <text evidence="1">The sequence shown here is derived from an EMBL/GenBank/DDBJ whole genome shotgun (WGS) entry which is preliminary data.</text>
</comment>
<dbReference type="Proteomes" id="UP001498771">
    <property type="component" value="Unassembled WGS sequence"/>
</dbReference>
<evidence type="ECO:0000313" key="1">
    <source>
        <dbReference type="EMBL" id="KAK7204767.1"/>
    </source>
</evidence>
<accession>A0ABR1F4N3</accession>
<gene>
    <name evidence="1" type="ORF">BZA70DRAFT_305031</name>
</gene>
<evidence type="ECO:0000313" key="2">
    <source>
        <dbReference type="Proteomes" id="UP001498771"/>
    </source>
</evidence>
<dbReference type="GeneID" id="90040296"/>
<reference evidence="1 2" key="1">
    <citation type="submission" date="2024-03" db="EMBL/GenBank/DDBJ databases">
        <title>Genome-scale model development and genomic sequencing of the oleaginous clade Lipomyces.</title>
        <authorList>
            <consortium name="Lawrence Berkeley National Laboratory"/>
            <person name="Czajka J.J."/>
            <person name="Han Y."/>
            <person name="Kim J."/>
            <person name="Mondo S.J."/>
            <person name="Hofstad B.A."/>
            <person name="Robles A."/>
            <person name="Haridas S."/>
            <person name="Riley R."/>
            <person name="LaButti K."/>
            <person name="Pangilinan J."/>
            <person name="Andreopoulos W."/>
            <person name="Lipzen A."/>
            <person name="Yan J."/>
            <person name="Wang M."/>
            <person name="Ng V."/>
            <person name="Grigoriev I.V."/>
            <person name="Spatafora J.W."/>
            <person name="Magnuson J.K."/>
            <person name="Baker S.E."/>
            <person name="Pomraning K.R."/>
        </authorList>
    </citation>
    <scope>NUCLEOTIDE SEQUENCE [LARGE SCALE GENOMIC DNA]</scope>
    <source>
        <strain evidence="1 2">Phaff 52-87</strain>
    </source>
</reference>